<sequence>MPRRIGEAGGTSRSIAPVKFERCAARSAPWRREKSQLSPARAAEPVVGFGDRAAGRATRRQREIGDGTQHGCGCLHAHLVAGRTKRHKARVTAPEIFDRQARRLRRDRAARNFADHDFVHRFMAEGVMERLGAVKRQFLDVLDLGCWDADLQPPPGARIVRCDPGKGFAIAANGVRADEDRLPFADGAFDLVLSVGTLDQVNDLPGALTLIRRSLRPDGLFLGAFLGAGSLATLKSAFMAAERERPVARFHPQIDVRSAGDLLMRAGFALPVADTETLNVRYGDIFGIFRDLRGMAATNLLVDRTALRRDSLAAAAGAFADRADDDGRVPERFEIIYLTGWAPDDSQPKPARRGSGTTSLAEALKPPTR</sequence>
<dbReference type="InterPro" id="IPR013216">
    <property type="entry name" value="Methyltransf_11"/>
</dbReference>
<dbReference type="SUPFAM" id="SSF53335">
    <property type="entry name" value="S-adenosyl-L-methionine-dependent methyltransferases"/>
    <property type="match status" value="1"/>
</dbReference>
<organism evidence="5 6">
    <name type="scientific">Stakelama marina</name>
    <dbReference type="NCBI Taxonomy" id="2826939"/>
    <lineage>
        <taxon>Bacteria</taxon>
        <taxon>Pseudomonadati</taxon>
        <taxon>Pseudomonadota</taxon>
        <taxon>Alphaproteobacteria</taxon>
        <taxon>Sphingomonadales</taxon>
        <taxon>Sphingomonadaceae</taxon>
        <taxon>Stakelama</taxon>
    </lineage>
</organism>
<dbReference type="Pfam" id="PF08241">
    <property type="entry name" value="Methyltransf_11"/>
    <property type="match status" value="1"/>
</dbReference>
<evidence type="ECO:0000256" key="1">
    <source>
        <dbReference type="ARBA" id="ARBA00022603"/>
    </source>
</evidence>
<feature type="domain" description="Methyltransferase type 11" evidence="4">
    <location>
        <begin position="156"/>
        <end position="222"/>
    </location>
</feature>
<dbReference type="PANTHER" id="PTHR13090">
    <property type="entry name" value="ARGININE-HYDROXYLASE NDUFAF5, MITOCHONDRIAL"/>
    <property type="match status" value="1"/>
</dbReference>
<dbReference type="InterPro" id="IPR050602">
    <property type="entry name" value="Malonyl-ACP_OMT"/>
</dbReference>
<name>A0A8T4ID29_9SPHN</name>
<dbReference type="GO" id="GO:0008757">
    <property type="term" value="F:S-adenosylmethionine-dependent methyltransferase activity"/>
    <property type="evidence" value="ECO:0007669"/>
    <property type="project" value="InterPro"/>
</dbReference>
<keyword evidence="1 5" id="KW-0489">Methyltransferase</keyword>
<dbReference type="InterPro" id="IPR029063">
    <property type="entry name" value="SAM-dependent_MTases_sf"/>
</dbReference>
<evidence type="ECO:0000256" key="3">
    <source>
        <dbReference type="SAM" id="MobiDB-lite"/>
    </source>
</evidence>
<dbReference type="Proteomes" id="UP000676996">
    <property type="component" value="Unassembled WGS sequence"/>
</dbReference>
<keyword evidence="2" id="KW-0808">Transferase</keyword>
<reference evidence="5" key="1">
    <citation type="submission" date="2021-04" db="EMBL/GenBank/DDBJ databases">
        <title>Ouciella asimina sp. nov., isolated from the surface seawater in the hydrothermal field of Okinawa Trough.</title>
        <authorList>
            <person name="Shuang W."/>
        </authorList>
    </citation>
    <scope>NUCLEOTIDE SEQUENCE</scope>
    <source>
        <strain evidence="5">LXI357</strain>
    </source>
</reference>
<dbReference type="EMBL" id="JAGRQC010000001">
    <property type="protein sequence ID" value="MBR0552002.1"/>
    <property type="molecule type" value="Genomic_DNA"/>
</dbReference>
<dbReference type="PANTHER" id="PTHR13090:SF1">
    <property type="entry name" value="ARGININE-HYDROXYLASE NDUFAF5, MITOCHONDRIAL"/>
    <property type="match status" value="1"/>
</dbReference>
<keyword evidence="6" id="KW-1185">Reference proteome</keyword>
<dbReference type="GO" id="GO:0032259">
    <property type="term" value="P:methylation"/>
    <property type="evidence" value="ECO:0007669"/>
    <property type="project" value="UniProtKB-KW"/>
</dbReference>
<gene>
    <name evidence="5" type="ORF">J7S20_05745</name>
</gene>
<accession>A0A8T4ID29</accession>
<evidence type="ECO:0000313" key="5">
    <source>
        <dbReference type="EMBL" id="MBR0552002.1"/>
    </source>
</evidence>
<proteinExistence type="predicted"/>
<evidence type="ECO:0000256" key="2">
    <source>
        <dbReference type="ARBA" id="ARBA00022679"/>
    </source>
</evidence>
<protein>
    <submittedName>
        <fullName evidence="5">Methyltransferase domain-containing protein</fullName>
    </submittedName>
</protein>
<feature type="region of interest" description="Disordered" evidence="3">
    <location>
        <begin position="341"/>
        <end position="369"/>
    </location>
</feature>
<evidence type="ECO:0000259" key="4">
    <source>
        <dbReference type="Pfam" id="PF08241"/>
    </source>
</evidence>
<comment type="caution">
    <text evidence="5">The sequence shown here is derived from an EMBL/GenBank/DDBJ whole genome shotgun (WGS) entry which is preliminary data.</text>
</comment>
<dbReference type="CDD" id="cd02440">
    <property type="entry name" value="AdoMet_MTases"/>
    <property type="match status" value="1"/>
</dbReference>
<dbReference type="Gene3D" id="3.40.50.150">
    <property type="entry name" value="Vaccinia Virus protein VP39"/>
    <property type="match status" value="1"/>
</dbReference>
<evidence type="ECO:0000313" key="6">
    <source>
        <dbReference type="Proteomes" id="UP000676996"/>
    </source>
</evidence>
<dbReference type="AlphaFoldDB" id="A0A8T4ID29"/>